<evidence type="ECO:0000313" key="5">
    <source>
        <dbReference type="Proteomes" id="UP000672602"/>
    </source>
</evidence>
<dbReference type="AlphaFoldDB" id="A0A8J7S054"/>
<feature type="transmembrane region" description="Helical" evidence="2">
    <location>
        <begin position="152"/>
        <end position="175"/>
    </location>
</feature>
<keyword evidence="2" id="KW-1133">Transmembrane helix</keyword>
<protein>
    <submittedName>
        <fullName evidence="4">DUF2062 domain-containing protein</fullName>
    </submittedName>
</protein>
<evidence type="ECO:0000313" key="4">
    <source>
        <dbReference type="EMBL" id="MBP5857855.1"/>
    </source>
</evidence>
<dbReference type="InterPro" id="IPR018639">
    <property type="entry name" value="DUF2062"/>
</dbReference>
<proteinExistence type="predicted"/>
<feature type="compositionally biased region" description="Low complexity" evidence="1">
    <location>
        <begin position="205"/>
        <end position="227"/>
    </location>
</feature>
<feature type="region of interest" description="Disordered" evidence="1">
    <location>
        <begin position="197"/>
        <end position="227"/>
    </location>
</feature>
<comment type="caution">
    <text evidence="4">The sequence shown here is derived from an EMBL/GenBank/DDBJ whole genome shotgun (WGS) entry which is preliminary data.</text>
</comment>
<feature type="transmembrane region" description="Helical" evidence="2">
    <location>
        <begin position="77"/>
        <end position="99"/>
    </location>
</feature>
<keyword evidence="5" id="KW-1185">Reference proteome</keyword>
<keyword evidence="2" id="KW-0472">Membrane</keyword>
<reference evidence="4" key="1">
    <citation type="submission" date="2021-04" db="EMBL/GenBank/DDBJ databases">
        <authorList>
            <person name="Zhang D.-C."/>
        </authorList>
    </citation>
    <scope>NUCLEOTIDE SEQUENCE</scope>
    <source>
        <strain evidence="4">CGMCC 1.15697</strain>
    </source>
</reference>
<dbReference type="Pfam" id="PF09835">
    <property type="entry name" value="DUF2062"/>
    <property type="match status" value="1"/>
</dbReference>
<dbReference type="PANTHER" id="PTHR40547:SF1">
    <property type="entry name" value="SLL0298 PROTEIN"/>
    <property type="match status" value="1"/>
</dbReference>
<organism evidence="4 5">
    <name type="scientific">Marivibrio halodurans</name>
    <dbReference type="NCBI Taxonomy" id="2039722"/>
    <lineage>
        <taxon>Bacteria</taxon>
        <taxon>Pseudomonadati</taxon>
        <taxon>Pseudomonadota</taxon>
        <taxon>Alphaproteobacteria</taxon>
        <taxon>Rhodospirillales</taxon>
        <taxon>Rhodospirillaceae</taxon>
        <taxon>Marivibrio</taxon>
    </lineage>
</organism>
<name>A0A8J7S054_9PROT</name>
<gene>
    <name evidence="4" type="ORF">KAJ83_12620</name>
</gene>
<keyword evidence="2" id="KW-0812">Transmembrane</keyword>
<evidence type="ECO:0000256" key="1">
    <source>
        <dbReference type="SAM" id="MobiDB-lite"/>
    </source>
</evidence>
<feature type="transmembrane region" description="Helical" evidence="2">
    <location>
        <begin position="40"/>
        <end position="65"/>
    </location>
</feature>
<feature type="domain" description="DUF2062" evidence="3">
    <location>
        <begin position="24"/>
        <end position="183"/>
    </location>
</feature>
<sequence>MARPEEKKATFGGVSRLMRYRLMIPIHRNRQDPRPAARGVAIGLFFALMPTVGVQLALLGLFWAAMRWLRPQWRFNLIVAAAWIWVTNILTIPFVYYVFLVTGRLMLGEPDPFGGFEHFVAHMHGLLSSDASFFESLFVYTIGIFEAWGLPLFVGCIPWAIGGAWLGYVWCLKLLRRLHARQRRKMEARFAAEIERRKAQGASGGDASSGEAGATVSSSSPRSSSAG</sequence>
<dbReference type="EMBL" id="JAGMWN010000005">
    <property type="protein sequence ID" value="MBP5857855.1"/>
    <property type="molecule type" value="Genomic_DNA"/>
</dbReference>
<accession>A0A8J7S054</accession>
<evidence type="ECO:0000259" key="3">
    <source>
        <dbReference type="Pfam" id="PF09835"/>
    </source>
</evidence>
<dbReference type="RefSeq" id="WP_210682428.1">
    <property type="nucleotide sequence ID" value="NZ_JAGMWN010000005.1"/>
</dbReference>
<dbReference type="PANTHER" id="PTHR40547">
    <property type="entry name" value="SLL0298 PROTEIN"/>
    <property type="match status" value="1"/>
</dbReference>
<dbReference type="Proteomes" id="UP000672602">
    <property type="component" value="Unassembled WGS sequence"/>
</dbReference>
<evidence type="ECO:0000256" key="2">
    <source>
        <dbReference type="SAM" id="Phobius"/>
    </source>
</evidence>